<reference evidence="1 2" key="1">
    <citation type="submission" date="2018-06" db="EMBL/GenBank/DDBJ databases">
        <title>Genomic Encyclopedia of Archaeal and Bacterial Type Strains, Phase II (KMG-II): from individual species to whole genera.</title>
        <authorList>
            <person name="Goeker M."/>
        </authorList>
    </citation>
    <scope>NUCLEOTIDE SEQUENCE [LARGE SCALE GENOMIC DNA]</scope>
    <source>
        <strain evidence="1 2">ATCC BAA-1881</strain>
    </source>
</reference>
<proteinExistence type="predicted"/>
<name>A0A326U8Y6_THEHA</name>
<sequence>MKQQEKRVKRLVWGRRKVYTVDKNSEQDVLSVLADLDVVREIADTP</sequence>
<evidence type="ECO:0000313" key="2">
    <source>
        <dbReference type="Proteomes" id="UP000248806"/>
    </source>
</evidence>
<gene>
    <name evidence="1" type="ORF">EI42_02387</name>
</gene>
<accession>A0A326U8Y6</accession>
<protein>
    <submittedName>
        <fullName evidence="1">Uncharacterized protein</fullName>
    </submittedName>
</protein>
<dbReference type="RefSeq" id="WP_170142557.1">
    <property type="nucleotide sequence ID" value="NZ_QKUF01000006.1"/>
</dbReference>
<dbReference type="EMBL" id="QKUF01000006">
    <property type="protein sequence ID" value="PZW31290.1"/>
    <property type="molecule type" value="Genomic_DNA"/>
</dbReference>
<comment type="caution">
    <text evidence="1">The sequence shown here is derived from an EMBL/GenBank/DDBJ whole genome shotgun (WGS) entry which is preliminary data.</text>
</comment>
<organism evidence="1 2">
    <name type="scientific">Thermosporothrix hazakensis</name>
    <dbReference type="NCBI Taxonomy" id="644383"/>
    <lineage>
        <taxon>Bacteria</taxon>
        <taxon>Bacillati</taxon>
        <taxon>Chloroflexota</taxon>
        <taxon>Ktedonobacteria</taxon>
        <taxon>Ktedonobacterales</taxon>
        <taxon>Thermosporotrichaceae</taxon>
        <taxon>Thermosporothrix</taxon>
    </lineage>
</organism>
<evidence type="ECO:0000313" key="1">
    <source>
        <dbReference type="EMBL" id="PZW31290.1"/>
    </source>
</evidence>
<dbReference type="AlphaFoldDB" id="A0A326U8Y6"/>
<keyword evidence="2" id="KW-1185">Reference proteome</keyword>
<dbReference type="Proteomes" id="UP000248806">
    <property type="component" value="Unassembled WGS sequence"/>
</dbReference>